<evidence type="ECO:0000313" key="8">
    <source>
        <dbReference type="Proteomes" id="UP000298017"/>
    </source>
</evidence>
<feature type="transmembrane region" description="Helical" evidence="6">
    <location>
        <begin position="20"/>
        <end position="40"/>
    </location>
</feature>
<dbReference type="RefSeq" id="WP_135010598.1">
    <property type="nucleotide sequence ID" value="NZ_JAYEXM010000001.1"/>
</dbReference>
<evidence type="ECO:0000256" key="1">
    <source>
        <dbReference type="ARBA" id="ARBA00004141"/>
    </source>
</evidence>
<dbReference type="PANTHER" id="PTHR10057">
    <property type="entry name" value="PERIPHERAL-TYPE BENZODIAZEPINE RECEPTOR"/>
    <property type="match status" value="1"/>
</dbReference>
<organism evidence="7 8">
    <name type="scientific">Kocuria rhizophila</name>
    <dbReference type="NCBI Taxonomy" id="72000"/>
    <lineage>
        <taxon>Bacteria</taxon>
        <taxon>Bacillati</taxon>
        <taxon>Actinomycetota</taxon>
        <taxon>Actinomycetes</taxon>
        <taxon>Micrococcales</taxon>
        <taxon>Micrococcaceae</taxon>
        <taxon>Kocuria</taxon>
    </lineage>
</organism>
<feature type="transmembrane region" description="Helical" evidence="6">
    <location>
        <begin position="60"/>
        <end position="82"/>
    </location>
</feature>
<reference evidence="7 8" key="1">
    <citation type="submission" date="2019-03" db="EMBL/GenBank/DDBJ databases">
        <title>Genome Sequencing and Assembly of Various Microbes Isolated from Alder Root Nodule.</title>
        <authorList>
            <person name="Swanson E."/>
            <person name="Sevigny J.L."/>
            <person name="Pesce C."/>
            <person name="Davis I."/>
            <person name="Kleiner V."/>
            <person name="Tisa L."/>
        </authorList>
    </citation>
    <scope>NUCLEOTIDE SEQUENCE [LARGE SCALE GENOMIC DNA]</scope>
    <source>
        <strain evidence="7 8">4R-31</strain>
    </source>
</reference>
<dbReference type="FunFam" id="1.20.1260.100:FF:000001">
    <property type="entry name" value="translocator protein 2"/>
    <property type="match status" value="1"/>
</dbReference>
<sequence length="167" mass="18068">MSTPAAAPTVSTPTRGGRSWLSLIPFVLLVAAVAALGGLASSNAQEVYGNLELPFFAPPAWLFGPAWAVFYTLIAVAGWLVYRARGFSFPLYLWAAQLVLNALWTPLFFGAELYWLAFVDIAALWVAVVWCVAVFWKVSRLAAGLMVPYLGWVTFAAALNLGIALLN</sequence>
<dbReference type="GO" id="GO:0016020">
    <property type="term" value="C:membrane"/>
    <property type="evidence" value="ECO:0007669"/>
    <property type="project" value="UniProtKB-SubCell"/>
</dbReference>
<dbReference type="InterPro" id="IPR038330">
    <property type="entry name" value="TspO/MBR-related_sf"/>
</dbReference>
<dbReference type="Pfam" id="PF03073">
    <property type="entry name" value="TspO_MBR"/>
    <property type="match status" value="1"/>
</dbReference>
<dbReference type="CDD" id="cd15904">
    <property type="entry name" value="TSPO_MBR"/>
    <property type="match status" value="1"/>
</dbReference>
<keyword evidence="4 6" id="KW-1133">Transmembrane helix</keyword>
<comment type="caution">
    <text evidence="7">The sequence shown here is derived from an EMBL/GenBank/DDBJ whole genome shotgun (WGS) entry which is preliminary data.</text>
</comment>
<evidence type="ECO:0000256" key="4">
    <source>
        <dbReference type="ARBA" id="ARBA00022989"/>
    </source>
</evidence>
<gene>
    <name evidence="7" type="ORF">E4P33_06845</name>
</gene>
<evidence type="ECO:0000256" key="5">
    <source>
        <dbReference type="ARBA" id="ARBA00023136"/>
    </source>
</evidence>
<keyword evidence="8" id="KW-1185">Reference proteome</keyword>
<dbReference type="InterPro" id="IPR004307">
    <property type="entry name" value="TspO_MBR"/>
</dbReference>
<dbReference type="Gene3D" id="1.20.1260.100">
    <property type="entry name" value="TspO/MBR protein"/>
    <property type="match status" value="1"/>
</dbReference>
<evidence type="ECO:0000256" key="2">
    <source>
        <dbReference type="ARBA" id="ARBA00007524"/>
    </source>
</evidence>
<name>A0AAX2SFL1_KOCRH</name>
<feature type="transmembrane region" description="Helical" evidence="6">
    <location>
        <begin position="147"/>
        <end position="166"/>
    </location>
</feature>
<dbReference type="PIRSF" id="PIRSF005859">
    <property type="entry name" value="PBR"/>
    <property type="match status" value="1"/>
</dbReference>
<comment type="subcellular location">
    <subcellularLocation>
        <location evidence="1">Membrane</location>
        <topology evidence="1">Multi-pass membrane protein</topology>
    </subcellularLocation>
</comment>
<protein>
    <submittedName>
        <fullName evidence="7">Tryptophan-rich sensory protein</fullName>
    </submittedName>
</protein>
<comment type="similarity">
    <text evidence="2">Belongs to the TspO/BZRP family.</text>
</comment>
<proteinExistence type="inferred from homology"/>
<evidence type="ECO:0000256" key="3">
    <source>
        <dbReference type="ARBA" id="ARBA00022692"/>
    </source>
</evidence>
<keyword evidence="5 6" id="KW-0472">Membrane</keyword>
<dbReference type="AlphaFoldDB" id="A0AAX2SFL1"/>
<dbReference type="Proteomes" id="UP000298017">
    <property type="component" value="Unassembled WGS sequence"/>
</dbReference>
<dbReference type="PANTHER" id="PTHR10057:SF0">
    <property type="entry name" value="TRANSLOCATOR PROTEIN"/>
    <property type="match status" value="1"/>
</dbReference>
<dbReference type="GO" id="GO:0033013">
    <property type="term" value="P:tetrapyrrole metabolic process"/>
    <property type="evidence" value="ECO:0007669"/>
    <property type="project" value="UniProtKB-ARBA"/>
</dbReference>
<accession>A0AAX2SFL1</accession>
<keyword evidence="3 6" id="KW-0812">Transmembrane</keyword>
<feature type="transmembrane region" description="Helical" evidence="6">
    <location>
        <begin position="113"/>
        <end position="135"/>
    </location>
</feature>
<evidence type="ECO:0000313" key="7">
    <source>
        <dbReference type="EMBL" id="TFI01275.1"/>
    </source>
</evidence>
<evidence type="ECO:0000256" key="6">
    <source>
        <dbReference type="SAM" id="Phobius"/>
    </source>
</evidence>
<dbReference type="EMBL" id="SPNK01000006">
    <property type="protein sequence ID" value="TFI01275.1"/>
    <property type="molecule type" value="Genomic_DNA"/>
</dbReference>
<feature type="transmembrane region" description="Helical" evidence="6">
    <location>
        <begin position="89"/>
        <end position="107"/>
    </location>
</feature>